<reference evidence="4" key="1">
    <citation type="submission" date="2021-02" db="EMBL/GenBank/DDBJ databases">
        <title>First Annotated Genome of the Yellow-green Alga Tribonema minus.</title>
        <authorList>
            <person name="Mahan K.M."/>
        </authorList>
    </citation>
    <scope>NUCLEOTIDE SEQUENCE</scope>
    <source>
        <strain evidence="4">UTEX B ZZ1240</strain>
    </source>
</reference>
<dbReference type="GO" id="GO:0004525">
    <property type="term" value="F:ribonuclease III activity"/>
    <property type="evidence" value="ECO:0007669"/>
    <property type="project" value="InterPro"/>
</dbReference>
<comment type="caution">
    <text evidence="4">The sequence shown here is derived from an EMBL/GenBank/DDBJ whole genome shotgun (WGS) entry which is preliminary data.</text>
</comment>
<sequence length="473" mass="50412">MVLGAVHAVAPACALERALLAHQRAALGAVHAGAAVAHSLKERAHLPVNVESVEVAVRRPANERLETLGDAWLKAYMCLFIMQTRPILQEEGLISEFRSNLVCNARLTKEAVKCDLVSYMHPLRSMLGRPFLEHWMPALMAPPSPGPQVGWKTPADCVEAILGCCLILGGEAAPQAMLRFVGLPTLSNYVTPETGAAISALTLEQAVAKAVTTGLRGWGLGGGGELVAQLQSLPPGSFFDVEFIGTEPAAATVQSLHSLERSLGYTFTNKWLPLQAVTHASSTAGEQGRTWPTSDGGSIPARDYQRLELLGDALLSYLTTAKLFLHEEEYGTTTPFIITKKVAACVCNSALASVGTRKLNLQHHLSVVEGYFKDLSEGTARDAPKALADAFEALVAAVYMDAGFDMAAVSRIFWPLLEGYARGAQNDDIQDAASSESEDEDDDDALPAGASGSGVLPQRTQHSLRSIIAELCG</sequence>
<gene>
    <name evidence="4" type="ORF">JKP88DRAFT_308444</name>
</gene>
<dbReference type="EMBL" id="JAFCMP010000101">
    <property type="protein sequence ID" value="KAG5186816.1"/>
    <property type="molecule type" value="Genomic_DNA"/>
</dbReference>
<dbReference type="Pfam" id="PF00636">
    <property type="entry name" value="Ribonuclease_3"/>
    <property type="match status" value="2"/>
</dbReference>
<feature type="domain" description="RNase III" evidence="3">
    <location>
        <begin position="256"/>
        <end position="403"/>
    </location>
</feature>
<dbReference type="PANTHER" id="PTHR14950:SF37">
    <property type="entry name" value="ENDORIBONUCLEASE DICER"/>
    <property type="match status" value="1"/>
</dbReference>
<keyword evidence="1" id="KW-0378">Hydrolase</keyword>
<dbReference type="InterPro" id="IPR036389">
    <property type="entry name" value="RNase_III_sf"/>
</dbReference>
<dbReference type="InterPro" id="IPR000999">
    <property type="entry name" value="RNase_III_dom"/>
</dbReference>
<dbReference type="PROSITE" id="PS50142">
    <property type="entry name" value="RNASE_3_2"/>
    <property type="match status" value="2"/>
</dbReference>
<dbReference type="Proteomes" id="UP000664859">
    <property type="component" value="Unassembled WGS sequence"/>
</dbReference>
<evidence type="ECO:0000259" key="3">
    <source>
        <dbReference type="PROSITE" id="PS50142"/>
    </source>
</evidence>
<dbReference type="SMART" id="SM00535">
    <property type="entry name" value="RIBOc"/>
    <property type="match status" value="2"/>
</dbReference>
<accession>A0A835Z3Y3</accession>
<dbReference type="CDD" id="cd00593">
    <property type="entry name" value="RIBOc"/>
    <property type="match status" value="2"/>
</dbReference>
<dbReference type="PANTHER" id="PTHR14950">
    <property type="entry name" value="DICER-RELATED"/>
    <property type="match status" value="1"/>
</dbReference>
<dbReference type="OrthoDB" id="67027at2759"/>
<evidence type="ECO:0000256" key="1">
    <source>
        <dbReference type="ARBA" id="ARBA00022801"/>
    </source>
</evidence>
<feature type="compositionally biased region" description="Acidic residues" evidence="2">
    <location>
        <begin position="436"/>
        <end position="445"/>
    </location>
</feature>
<organism evidence="4 5">
    <name type="scientific">Tribonema minus</name>
    <dbReference type="NCBI Taxonomy" id="303371"/>
    <lineage>
        <taxon>Eukaryota</taxon>
        <taxon>Sar</taxon>
        <taxon>Stramenopiles</taxon>
        <taxon>Ochrophyta</taxon>
        <taxon>PX clade</taxon>
        <taxon>Xanthophyceae</taxon>
        <taxon>Tribonematales</taxon>
        <taxon>Tribonemataceae</taxon>
        <taxon>Tribonema</taxon>
    </lineage>
</organism>
<dbReference type="SUPFAM" id="SSF69065">
    <property type="entry name" value="RNase III domain-like"/>
    <property type="match status" value="2"/>
</dbReference>
<evidence type="ECO:0000313" key="5">
    <source>
        <dbReference type="Proteomes" id="UP000664859"/>
    </source>
</evidence>
<proteinExistence type="predicted"/>
<evidence type="ECO:0000313" key="4">
    <source>
        <dbReference type="EMBL" id="KAG5186816.1"/>
    </source>
</evidence>
<dbReference type="AlphaFoldDB" id="A0A835Z3Y3"/>
<dbReference type="GO" id="GO:0006396">
    <property type="term" value="P:RNA processing"/>
    <property type="evidence" value="ECO:0007669"/>
    <property type="project" value="InterPro"/>
</dbReference>
<name>A0A835Z3Y3_9STRA</name>
<feature type="region of interest" description="Disordered" evidence="2">
    <location>
        <begin position="429"/>
        <end position="456"/>
    </location>
</feature>
<feature type="domain" description="RNase III" evidence="3">
    <location>
        <begin position="63"/>
        <end position="170"/>
    </location>
</feature>
<protein>
    <submittedName>
        <fullName evidence="4">Ribonuclease III domain-containing protein</fullName>
    </submittedName>
</protein>
<keyword evidence="5" id="KW-1185">Reference proteome</keyword>
<evidence type="ECO:0000256" key="2">
    <source>
        <dbReference type="SAM" id="MobiDB-lite"/>
    </source>
</evidence>
<dbReference type="Gene3D" id="1.10.1520.10">
    <property type="entry name" value="Ribonuclease III domain"/>
    <property type="match status" value="2"/>
</dbReference>